<dbReference type="OrthoDB" id="9783591at2"/>
<dbReference type="GO" id="GO:0016787">
    <property type="term" value="F:hydrolase activity"/>
    <property type="evidence" value="ECO:0007669"/>
    <property type="project" value="InterPro"/>
</dbReference>
<comment type="caution">
    <text evidence="2">The sequence shown here is derived from an EMBL/GenBank/DDBJ whole genome shotgun (WGS) entry which is preliminary data.</text>
</comment>
<dbReference type="AlphaFoldDB" id="A0A4R1BQ33"/>
<organism evidence="2 3">
    <name type="scientific">Rubrobacter taiwanensis</name>
    <dbReference type="NCBI Taxonomy" id="185139"/>
    <lineage>
        <taxon>Bacteria</taxon>
        <taxon>Bacillati</taxon>
        <taxon>Actinomycetota</taxon>
        <taxon>Rubrobacteria</taxon>
        <taxon>Rubrobacterales</taxon>
        <taxon>Rubrobacteraceae</taxon>
        <taxon>Rubrobacter</taxon>
    </lineage>
</organism>
<accession>A0A4R1BQ33</accession>
<dbReference type="Gene3D" id="3.60.21.10">
    <property type="match status" value="1"/>
</dbReference>
<dbReference type="PANTHER" id="PTHR12905">
    <property type="entry name" value="METALLOPHOSPHOESTERASE"/>
    <property type="match status" value="1"/>
</dbReference>
<evidence type="ECO:0000313" key="2">
    <source>
        <dbReference type="EMBL" id="TCJ19691.1"/>
    </source>
</evidence>
<dbReference type="EMBL" id="SKBU01000007">
    <property type="protein sequence ID" value="TCJ19691.1"/>
    <property type="molecule type" value="Genomic_DNA"/>
</dbReference>
<keyword evidence="3" id="KW-1185">Reference proteome</keyword>
<reference evidence="2 3" key="1">
    <citation type="submission" date="2019-03" db="EMBL/GenBank/DDBJ databases">
        <title>Whole genome sequence of a novel Rubrobacter taiwanensis strain, isolated from Yellowstone National Park.</title>
        <authorList>
            <person name="Freed S."/>
            <person name="Ramaley R.F."/>
            <person name="Kyndt J.A."/>
        </authorList>
    </citation>
    <scope>NUCLEOTIDE SEQUENCE [LARGE SCALE GENOMIC DNA]</scope>
    <source>
        <strain evidence="2 3">Yellowstone</strain>
    </source>
</reference>
<evidence type="ECO:0000259" key="1">
    <source>
        <dbReference type="Pfam" id="PF00149"/>
    </source>
</evidence>
<dbReference type="Proteomes" id="UP000295244">
    <property type="component" value="Unassembled WGS sequence"/>
</dbReference>
<dbReference type="InterPro" id="IPR029052">
    <property type="entry name" value="Metallo-depent_PP-like"/>
</dbReference>
<dbReference type="InterPro" id="IPR051693">
    <property type="entry name" value="UPF0046_metallophosphoest"/>
</dbReference>
<proteinExistence type="predicted"/>
<sequence length="220" mass="24358">MFRTGEGRSAEIKILAISDRVEPFIYGPGIKSLAPDVEAVVSCGDLPFEYLEYVVTMLNVPLLYVLGNHDPEPGSSAQKKGKAQRPPEGCIPLDGRTQSLNGVTFAGFSGSMLYSGGPHQYTEREMRLKSWRLSARIALGRALGRSAPDVFVTHSPPFGLGDREDPCHTGFRSFVELINRHRPKLWLHGHVHLYGAEPVRELQRGGTRIVNVFGHRLVEI</sequence>
<protein>
    <recommendedName>
        <fullName evidence="1">Calcineurin-like phosphoesterase domain-containing protein</fullName>
    </recommendedName>
</protein>
<name>A0A4R1BQ33_9ACTN</name>
<dbReference type="PANTHER" id="PTHR12905:SF0">
    <property type="entry name" value="CALCINEURIN-LIKE PHOSPHOESTERASE DOMAIN-CONTAINING PROTEIN"/>
    <property type="match status" value="1"/>
</dbReference>
<dbReference type="Pfam" id="PF00149">
    <property type="entry name" value="Metallophos"/>
    <property type="match status" value="1"/>
</dbReference>
<dbReference type="SUPFAM" id="SSF56300">
    <property type="entry name" value="Metallo-dependent phosphatases"/>
    <property type="match status" value="1"/>
</dbReference>
<dbReference type="InterPro" id="IPR004843">
    <property type="entry name" value="Calcineurin-like_PHP"/>
</dbReference>
<feature type="domain" description="Calcineurin-like phosphoesterase" evidence="1">
    <location>
        <begin position="41"/>
        <end position="193"/>
    </location>
</feature>
<dbReference type="RefSeq" id="WP_132688855.1">
    <property type="nucleotide sequence ID" value="NZ_SKBU01000007.1"/>
</dbReference>
<evidence type="ECO:0000313" key="3">
    <source>
        <dbReference type="Proteomes" id="UP000295244"/>
    </source>
</evidence>
<gene>
    <name evidence="2" type="ORF">E0L93_04080</name>
</gene>